<sequence length="460" mass="51123">MKRDDQKLASRVLRVDVIEQGGQARPGCTACEIGADLAFSTSHLESYCLVQWEPVIFDALVVAAAVEFCDRIQRRQAHHWGRTFELLVPVHDPDRWNAPSVNVALKAALDFLTGDCWQISFVARKAPANVPQQFSFEVPGDTRAIIAFSEGLDSRAVAGLMHRVYGDGLIRVRLGTKKFEPPITLSGKKQPFTSIPYDVKPKTGEFVESSARSRGFKFATMSGIAAYLVKAEKIIVTESGQGSIGPVLVPVGQGYEDYRSYPLFTDRMERFFFALFDHRVHFDFPRLWSTKGETLAAFVKECVDGSHWSKTRSCWQQTRHSSVAGKLRQCGICAACMLRRLSVHAAGLTEDRETYIWKDLASPTFKEGAGSATEHITKSKFEYAIAGVLHLDHLAGLQKSAMDKVAIDLAVTELSRSRGMAVDATRSAMTRLLNQHESEWMNFLDALGPNSFVTAWVGRP</sequence>
<gene>
    <name evidence="1" type="ORF">J2X19_001746</name>
</gene>
<reference evidence="1 2" key="1">
    <citation type="submission" date="2023-07" db="EMBL/GenBank/DDBJ databases">
        <title>Sorghum-associated microbial communities from plants grown in Nebraska, USA.</title>
        <authorList>
            <person name="Schachtman D."/>
        </authorList>
    </citation>
    <scope>NUCLEOTIDE SEQUENCE [LARGE SCALE GENOMIC DNA]</scope>
    <source>
        <strain evidence="1 2">BE313</strain>
    </source>
</reference>
<dbReference type="Proteomes" id="UP001180487">
    <property type="component" value="Unassembled WGS sequence"/>
</dbReference>
<dbReference type="SUPFAM" id="SSF52402">
    <property type="entry name" value="Adenine nucleotide alpha hydrolases-like"/>
    <property type="match status" value="1"/>
</dbReference>
<name>A0ABU2C6Y9_9BURK</name>
<evidence type="ECO:0000313" key="2">
    <source>
        <dbReference type="Proteomes" id="UP001180487"/>
    </source>
</evidence>
<comment type="caution">
    <text evidence="1">The sequence shown here is derived from an EMBL/GenBank/DDBJ whole genome shotgun (WGS) entry which is preliminary data.</text>
</comment>
<dbReference type="RefSeq" id="WP_310372505.1">
    <property type="nucleotide sequence ID" value="NZ_JAVDXT010000001.1"/>
</dbReference>
<keyword evidence="2" id="KW-1185">Reference proteome</keyword>
<proteinExistence type="predicted"/>
<dbReference type="EMBL" id="JAVDXT010000001">
    <property type="protein sequence ID" value="MDR7377088.1"/>
    <property type="molecule type" value="Genomic_DNA"/>
</dbReference>
<evidence type="ECO:0000313" key="1">
    <source>
        <dbReference type="EMBL" id="MDR7377088.1"/>
    </source>
</evidence>
<accession>A0ABU2C6Y9</accession>
<dbReference type="InterPro" id="IPR014729">
    <property type="entry name" value="Rossmann-like_a/b/a_fold"/>
</dbReference>
<organism evidence="1 2">
    <name type="scientific">Rhodoferax ferrireducens</name>
    <dbReference type="NCBI Taxonomy" id="192843"/>
    <lineage>
        <taxon>Bacteria</taxon>
        <taxon>Pseudomonadati</taxon>
        <taxon>Pseudomonadota</taxon>
        <taxon>Betaproteobacteria</taxon>
        <taxon>Burkholderiales</taxon>
        <taxon>Comamonadaceae</taxon>
        <taxon>Rhodoferax</taxon>
    </lineage>
</organism>
<protein>
    <submittedName>
        <fullName evidence="1">7-cyano-7-deazaguanine synthase in queuosine biosynthesis</fullName>
    </submittedName>
</protein>
<dbReference type="Gene3D" id="3.40.50.620">
    <property type="entry name" value="HUPs"/>
    <property type="match status" value="1"/>
</dbReference>